<evidence type="ECO:0000313" key="1">
    <source>
        <dbReference type="EMBL" id="BBO67380.1"/>
    </source>
</evidence>
<dbReference type="Proteomes" id="UP000427906">
    <property type="component" value="Chromosome"/>
</dbReference>
<evidence type="ECO:0000313" key="2">
    <source>
        <dbReference type="Proteomes" id="UP000427906"/>
    </source>
</evidence>
<dbReference type="KEGG" id="dalk:DSCA_13100"/>
<name>A0A5K7YH34_9BACT</name>
<dbReference type="RefSeq" id="WP_155315647.1">
    <property type="nucleotide sequence ID" value="NZ_AP021874.1"/>
</dbReference>
<sequence>MKKKRVALRWEGAFLELCMGRITADQQNHMDAHGAGLSRDVQSLWYENPELLRSVFQADNWWSVDDLDHAMGLVFADRPTLDKALATIGFEIDGTPVSVDPDSLQLSFYAPEPIDQLKKDDRVVCHGIRRQAVLHLEAEIAPPFDPSVVALSFQHYADYGHILIDIDIDGHDDVRFTWGDTTYLPPRFLGKEHFDDTSR</sequence>
<protein>
    <submittedName>
        <fullName evidence="1">Uncharacterized protein</fullName>
    </submittedName>
</protein>
<gene>
    <name evidence="1" type="ORF">DSCA_13100</name>
</gene>
<reference evidence="1 2" key="1">
    <citation type="submission" date="2019-11" db="EMBL/GenBank/DDBJ databases">
        <title>Comparative genomics of hydrocarbon-degrading Desulfosarcina strains.</title>
        <authorList>
            <person name="Watanabe M."/>
            <person name="Kojima H."/>
            <person name="Fukui M."/>
        </authorList>
    </citation>
    <scope>NUCLEOTIDE SEQUENCE [LARGE SCALE GENOMIC DNA]</scope>
    <source>
        <strain evidence="1 2">PL12</strain>
    </source>
</reference>
<proteinExistence type="predicted"/>
<organism evidence="1 2">
    <name type="scientific">Desulfosarcina alkanivorans</name>
    <dbReference type="NCBI Taxonomy" id="571177"/>
    <lineage>
        <taxon>Bacteria</taxon>
        <taxon>Pseudomonadati</taxon>
        <taxon>Thermodesulfobacteriota</taxon>
        <taxon>Desulfobacteria</taxon>
        <taxon>Desulfobacterales</taxon>
        <taxon>Desulfosarcinaceae</taxon>
        <taxon>Desulfosarcina</taxon>
    </lineage>
</organism>
<accession>A0A5K7YH34</accession>
<dbReference type="OrthoDB" id="5419314at2"/>
<dbReference type="EMBL" id="AP021874">
    <property type="protein sequence ID" value="BBO67380.1"/>
    <property type="molecule type" value="Genomic_DNA"/>
</dbReference>
<keyword evidence="2" id="KW-1185">Reference proteome</keyword>
<dbReference type="AlphaFoldDB" id="A0A5K7YH34"/>